<dbReference type="Gene3D" id="6.10.250.1450">
    <property type="match status" value="1"/>
</dbReference>
<gene>
    <name evidence="16" type="primary">nuoF</name>
    <name evidence="16" type="ORF">PAD_293</name>
</gene>
<evidence type="ECO:0000259" key="15">
    <source>
        <dbReference type="SMART" id="SM00928"/>
    </source>
</evidence>
<evidence type="ECO:0000256" key="8">
    <source>
        <dbReference type="ARBA" id="ARBA00022723"/>
    </source>
</evidence>
<keyword evidence="12 14" id="KW-0520">NAD</keyword>
<dbReference type="InterPro" id="IPR011537">
    <property type="entry name" value="NADH-UbQ_OxRdtase_suF"/>
</dbReference>
<evidence type="ECO:0000313" key="16">
    <source>
        <dbReference type="EMBL" id="CEI58856.1"/>
    </source>
</evidence>
<evidence type="ECO:0000256" key="7">
    <source>
        <dbReference type="ARBA" id="ARBA00022643"/>
    </source>
</evidence>
<dbReference type="EMBL" id="LN649255">
    <property type="protein sequence ID" value="CEI58856.1"/>
    <property type="molecule type" value="Genomic_DNA"/>
</dbReference>
<dbReference type="PANTHER" id="PTHR43578">
    <property type="entry name" value="NADH-QUINONE OXIDOREDUCTASE SUBUNIT F"/>
    <property type="match status" value="1"/>
</dbReference>
<evidence type="ECO:0000256" key="1">
    <source>
        <dbReference type="ARBA" id="ARBA00001917"/>
    </source>
</evidence>
<organism evidence="16 17">
    <name type="scientific">Candidatus Portiera aleyrodidarum</name>
    <name type="common">primary endosymbiont of Bemisia tabaci</name>
    <dbReference type="NCBI Taxonomy" id="91844"/>
    <lineage>
        <taxon>Bacteria</taxon>
        <taxon>Pseudomonadati</taxon>
        <taxon>Pseudomonadota</taxon>
        <taxon>Gammaproteobacteria</taxon>
        <taxon>Candidatus Johnevansiales</taxon>
        <taxon>Candidatus Johnevansiaceae</taxon>
        <taxon>Candidatus Portiera</taxon>
    </lineage>
</organism>
<comment type="cofactor">
    <cofactor evidence="2 14">
        <name>[4Fe-4S] cluster</name>
        <dbReference type="ChEBI" id="CHEBI:49883"/>
    </cofactor>
</comment>
<evidence type="ECO:0000256" key="14">
    <source>
        <dbReference type="RuleBase" id="RU364066"/>
    </source>
</evidence>
<comment type="similarity">
    <text evidence="3 14">Belongs to the complex I 51 kDa subunit family.</text>
</comment>
<dbReference type="SUPFAM" id="SSF140490">
    <property type="entry name" value="Nqo1C-terminal domain-like"/>
    <property type="match status" value="1"/>
</dbReference>
<sequence>MRNKRLPSFGTANLIKKSKETHPLTWRLNKEGNTIWLKEYIKKDGYLAIKRTLKELTPEEVIKQIKSSGLKGRGGAGFITGIKWSLTNKKNVKTFLLCNADEMEPNTYKDRLLLEQEPHLLIEGMIIAAYANNSNKGYIFIRGEYIDAINIINIAIKEARNKNFLGKNILKSDFSFDIFIHSGAGRYICGEETALINSLEGYRANPRNKPPFPGQIGVWGKPTVVNNVETLCNIPSIITNGVNWYHKLCLPGSEDNGTKLMGFSGKLKNPGLWELPMGITAMEIFEDYAFGMINGYKLKAWQPGGASTGILLPQHLKVQMCSNGILKLGTRIGTAILLAIDNTIKIVSFLKNIEKFFYRESCGWCSPCREGLPWIVNILKNLENNKGKYKDIDILIDLTRQLTNGKTFCGHGPGAAEPLISAIKYFRNEFDKLMV</sequence>
<comment type="cofactor">
    <cofactor evidence="1 14">
        <name>FMN</name>
        <dbReference type="ChEBI" id="CHEBI:58210"/>
    </cofactor>
</comment>
<dbReference type="GO" id="GO:0048038">
    <property type="term" value="F:quinone binding"/>
    <property type="evidence" value="ECO:0007669"/>
    <property type="project" value="UniProtKB-KW"/>
</dbReference>
<evidence type="ECO:0000256" key="2">
    <source>
        <dbReference type="ARBA" id="ARBA00001966"/>
    </source>
</evidence>
<evidence type="ECO:0000256" key="5">
    <source>
        <dbReference type="ARBA" id="ARBA00022485"/>
    </source>
</evidence>
<evidence type="ECO:0000256" key="4">
    <source>
        <dbReference type="ARBA" id="ARBA00019901"/>
    </source>
</evidence>
<evidence type="ECO:0000256" key="11">
    <source>
        <dbReference type="ARBA" id="ARBA00023014"/>
    </source>
</evidence>
<dbReference type="RefSeq" id="WP_308726230.1">
    <property type="nucleotide sequence ID" value="NZ_LN649255.1"/>
</dbReference>
<dbReference type="InterPro" id="IPR037225">
    <property type="entry name" value="Nuo51_FMN-bd_sf"/>
</dbReference>
<dbReference type="InterPro" id="IPR019575">
    <property type="entry name" value="Nuop51_4Fe4S-bd"/>
</dbReference>
<keyword evidence="10 14" id="KW-0408">Iron</keyword>
<proteinExistence type="inferred from homology"/>
<dbReference type="GO" id="GO:0051287">
    <property type="term" value="F:NAD binding"/>
    <property type="evidence" value="ECO:0007669"/>
    <property type="project" value="UniProtKB-UniRule"/>
</dbReference>
<dbReference type="FunFam" id="1.20.1440.230:FF:000002">
    <property type="entry name" value="NADH-quinone oxidoreductase subunit F"/>
    <property type="match status" value="1"/>
</dbReference>
<keyword evidence="11 14" id="KW-0411">Iron-sulfur</keyword>
<comment type="function">
    <text evidence="14">NDH-1 shuttles electrons from NADH, via FMN and iron-sulfur (Fe-S) centers, to quinones in the respiratory chain.</text>
</comment>
<evidence type="ECO:0000256" key="3">
    <source>
        <dbReference type="ARBA" id="ARBA00007523"/>
    </source>
</evidence>
<dbReference type="InterPro" id="IPR037207">
    <property type="entry name" value="Nuop51_4Fe4S-bd_sf"/>
</dbReference>
<protein>
    <recommendedName>
        <fullName evidence="4 14">NADH-quinone oxidoreductase subunit F</fullName>
        <ecNumber evidence="14">7.1.1.-</ecNumber>
    </recommendedName>
</protein>
<dbReference type="Gene3D" id="1.20.1440.230">
    <property type="entry name" value="NADH-ubiquinone oxidoreductase 51kDa subunit, iron-sulphur binding domain"/>
    <property type="match status" value="1"/>
</dbReference>
<keyword evidence="5 14" id="KW-0004">4Fe-4S</keyword>
<evidence type="ECO:0000256" key="10">
    <source>
        <dbReference type="ARBA" id="ARBA00023004"/>
    </source>
</evidence>
<dbReference type="GO" id="GO:0008137">
    <property type="term" value="F:NADH dehydrogenase (ubiquinone) activity"/>
    <property type="evidence" value="ECO:0007669"/>
    <property type="project" value="InterPro"/>
</dbReference>
<dbReference type="Proteomes" id="UP000032800">
    <property type="component" value="Chromosome I"/>
</dbReference>
<dbReference type="SMART" id="SM00928">
    <property type="entry name" value="NADH_4Fe-4S"/>
    <property type="match status" value="1"/>
</dbReference>
<keyword evidence="6 14" id="KW-0285">Flavoprotein</keyword>
<dbReference type="InterPro" id="IPR011538">
    <property type="entry name" value="Nuo51_FMN-bd"/>
</dbReference>
<dbReference type="PANTHER" id="PTHR43578:SF3">
    <property type="entry name" value="NADH-QUINONE OXIDOREDUCTASE SUBUNIT F"/>
    <property type="match status" value="1"/>
</dbReference>
<dbReference type="NCBIfam" id="TIGR01959">
    <property type="entry name" value="nuoF_fam"/>
    <property type="match status" value="1"/>
</dbReference>
<evidence type="ECO:0000256" key="6">
    <source>
        <dbReference type="ARBA" id="ARBA00022630"/>
    </source>
</evidence>
<evidence type="ECO:0000313" key="17">
    <source>
        <dbReference type="Proteomes" id="UP000032800"/>
    </source>
</evidence>
<dbReference type="FunFam" id="3.40.50.11540:FF:000001">
    <property type="entry name" value="NADH dehydrogenase [ubiquinone] flavoprotein 1, mitochondrial"/>
    <property type="match status" value="1"/>
</dbReference>
<evidence type="ECO:0000256" key="9">
    <source>
        <dbReference type="ARBA" id="ARBA00022967"/>
    </source>
</evidence>
<dbReference type="Pfam" id="PF01512">
    <property type="entry name" value="Complex1_51K"/>
    <property type="match status" value="1"/>
</dbReference>
<keyword evidence="8 14" id="KW-0479">Metal-binding</keyword>
<evidence type="ECO:0000256" key="12">
    <source>
        <dbReference type="ARBA" id="ARBA00023027"/>
    </source>
</evidence>
<dbReference type="EC" id="7.1.1.-" evidence="14"/>
<dbReference type="GO" id="GO:0016491">
    <property type="term" value="F:oxidoreductase activity"/>
    <property type="evidence" value="ECO:0007669"/>
    <property type="project" value="UniProtKB-KW"/>
</dbReference>
<dbReference type="Pfam" id="PF10589">
    <property type="entry name" value="NADH_4Fe-4S"/>
    <property type="match status" value="1"/>
</dbReference>
<dbReference type="PROSITE" id="PS00644">
    <property type="entry name" value="COMPLEX1_51K_1"/>
    <property type="match status" value="1"/>
</dbReference>
<dbReference type="Gene3D" id="3.40.50.11540">
    <property type="entry name" value="NADH-ubiquinone oxidoreductase 51kDa subunit"/>
    <property type="match status" value="1"/>
</dbReference>
<comment type="catalytic activity">
    <reaction evidence="13 14">
        <text>a quinone + NADH + 5 H(+)(in) = a quinol + NAD(+) + 4 H(+)(out)</text>
        <dbReference type="Rhea" id="RHEA:57888"/>
        <dbReference type="ChEBI" id="CHEBI:15378"/>
        <dbReference type="ChEBI" id="CHEBI:24646"/>
        <dbReference type="ChEBI" id="CHEBI:57540"/>
        <dbReference type="ChEBI" id="CHEBI:57945"/>
        <dbReference type="ChEBI" id="CHEBI:132124"/>
    </reaction>
</comment>
<evidence type="ECO:0000256" key="13">
    <source>
        <dbReference type="ARBA" id="ARBA00047712"/>
    </source>
</evidence>
<keyword evidence="14" id="KW-0874">Quinone</keyword>
<dbReference type="GO" id="GO:0046872">
    <property type="term" value="F:metal ion binding"/>
    <property type="evidence" value="ECO:0007669"/>
    <property type="project" value="UniProtKB-KW"/>
</dbReference>
<keyword evidence="7 14" id="KW-0288">FMN</keyword>
<name>A0A8D9NB95_9GAMM</name>
<accession>A0A8D9NB95</accession>
<keyword evidence="9" id="KW-1278">Translocase</keyword>
<dbReference type="GO" id="GO:0051539">
    <property type="term" value="F:4 iron, 4 sulfur cluster binding"/>
    <property type="evidence" value="ECO:0007669"/>
    <property type="project" value="UniProtKB-UniRule"/>
</dbReference>
<feature type="domain" description="NADH-ubiquinone oxidoreductase 51kDa subunit iron-sulphur binding" evidence="15">
    <location>
        <begin position="347"/>
        <end position="392"/>
    </location>
</feature>
<keyword evidence="16" id="KW-0560">Oxidoreductase</keyword>
<dbReference type="InterPro" id="IPR001949">
    <property type="entry name" value="NADH-UbQ_OxRdtase_51kDa_CS"/>
</dbReference>
<dbReference type="AlphaFoldDB" id="A0A8D9NB95"/>
<dbReference type="PROSITE" id="PS00645">
    <property type="entry name" value="COMPLEX1_51K_2"/>
    <property type="match status" value="1"/>
</dbReference>
<dbReference type="GO" id="GO:0010181">
    <property type="term" value="F:FMN binding"/>
    <property type="evidence" value="ECO:0007669"/>
    <property type="project" value="InterPro"/>
</dbReference>
<dbReference type="Gene3D" id="3.10.20.600">
    <property type="match status" value="1"/>
</dbReference>
<dbReference type="SUPFAM" id="SSF142984">
    <property type="entry name" value="Nqo1 middle domain-like"/>
    <property type="match status" value="1"/>
</dbReference>
<reference evidence="16 17" key="1">
    <citation type="journal article" date="2015" name="Genome Biol. Evol.">
        <title>Genome evolution in the primary endosymbiont of whiteflies sheds light on their divergence.</title>
        <authorList>
            <person name="Santos-Garcia D."/>
            <person name="Vargas-Chavez C."/>
            <person name="Moya A."/>
            <person name="Latorre A."/>
            <person name="Silva"/>
            <person name="F J."/>
        </authorList>
    </citation>
    <scope>NUCLEOTIDE SEQUENCE [LARGE SCALE GENOMIC DNA]</scope>
    <source>
        <strain evidence="17">AD-VLC</strain>
    </source>
</reference>
<dbReference type="SUPFAM" id="SSF142019">
    <property type="entry name" value="Nqo1 FMN-binding domain-like"/>
    <property type="match status" value="1"/>
</dbReference>
<dbReference type="KEGG" id="plc:PAD_293"/>